<evidence type="ECO:0000313" key="3">
    <source>
        <dbReference type="Proteomes" id="UP000789405"/>
    </source>
</evidence>
<evidence type="ECO:0000256" key="1">
    <source>
        <dbReference type="SAM" id="Coils"/>
    </source>
</evidence>
<evidence type="ECO:0000313" key="2">
    <source>
        <dbReference type="EMBL" id="CAG8537756.1"/>
    </source>
</evidence>
<gene>
    <name evidence="2" type="ORF">DERYTH_LOCUS4654</name>
</gene>
<sequence length="43" mass="4948">MSEASLKEAKEKVQVLEVQVKSLQLDRDSSAQEMKTLKKDNKR</sequence>
<accession>A0A9N9FI05</accession>
<dbReference type="EMBL" id="CAJVPY010001816">
    <property type="protein sequence ID" value="CAG8537756.1"/>
    <property type="molecule type" value="Genomic_DNA"/>
</dbReference>
<organism evidence="2 3">
    <name type="scientific">Dentiscutata erythropus</name>
    <dbReference type="NCBI Taxonomy" id="1348616"/>
    <lineage>
        <taxon>Eukaryota</taxon>
        <taxon>Fungi</taxon>
        <taxon>Fungi incertae sedis</taxon>
        <taxon>Mucoromycota</taxon>
        <taxon>Glomeromycotina</taxon>
        <taxon>Glomeromycetes</taxon>
        <taxon>Diversisporales</taxon>
        <taxon>Gigasporaceae</taxon>
        <taxon>Dentiscutata</taxon>
    </lineage>
</organism>
<keyword evidence="3" id="KW-1185">Reference proteome</keyword>
<proteinExistence type="predicted"/>
<dbReference type="AlphaFoldDB" id="A0A9N9FI05"/>
<protein>
    <submittedName>
        <fullName evidence="2">24718_t:CDS:1</fullName>
    </submittedName>
</protein>
<dbReference type="Proteomes" id="UP000789405">
    <property type="component" value="Unassembled WGS sequence"/>
</dbReference>
<name>A0A9N9FI05_9GLOM</name>
<feature type="coiled-coil region" evidence="1">
    <location>
        <begin position="6"/>
        <end position="40"/>
    </location>
</feature>
<keyword evidence="1" id="KW-0175">Coiled coil</keyword>
<reference evidence="2" key="1">
    <citation type="submission" date="2021-06" db="EMBL/GenBank/DDBJ databases">
        <authorList>
            <person name="Kallberg Y."/>
            <person name="Tangrot J."/>
            <person name="Rosling A."/>
        </authorList>
    </citation>
    <scope>NUCLEOTIDE SEQUENCE</scope>
    <source>
        <strain evidence="2">MA453B</strain>
    </source>
</reference>
<comment type="caution">
    <text evidence="2">The sequence shown here is derived from an EMBL/GenBank/DDBJ whole genome shotgun (WGS) entry which is preliminary data.</text>
</comment>